<dbReference type="EMBL" id="VFRP01000002">
    <property type="protein sequence ID" value="TPE53067.1"/>
    <property type="molecule type" value="Genomic_DNA"/>
</dbReference>
<evidence type="ECO:0000313" key="1">
    <source>
        <dbReference type="EMBL" id="TPE53067.1"/>
    </source>
</evidence>
<dbReference type="RefSeq" id="WP_140452688.1">
    <property type="nucleotide sequence ID" value="NZ_VFRP01000002.1"/>
</dbReference>
<comment type="caution">
    <text evidence="1">The sequence shown here is derived from an EMBL/GenBank/DDBJ whole genome shotgun (WGS) entry which is preliminary data.</text>
</comment>
<name>A0A501WZB4_9RHOB</name>
<sequence>MTKHLHIDTNGYADSIWWTDEAGVSHRPLHETRENGMVSRMRIASHRLPFRLEDLDCKRTPEGSFYAITPEHEQALDEIVAAKLAAGNS</sequence>
<gene>
    <name evidence="1" type="ORF">FJM51_03310</name>
</gene>
<evidence type="ECO:0000313" key="2">
    <source>
        <dbReference type="Proteomes" id="UP000319255"/>
    </source>
</evidence>
<organism evidence="1 2">
    <name type="scientific">Amaricoccus solimangrovi</name>
    <dbReference type="NCBI Taxonomy" id="2589815"/>
    <lineage>
        <taxon>Bacteria</taxon>
        <taxon>Pseudomonadati</taxon>
        <taxon>Pseudomonadota</taxon>
        <taxon>Alphaproteobacteria</taxon>
        <taxon>Rhodobacterales</taxon>
        <taxon>Paracoccaceae</taxon>
        <taxon>Amaricoccus</taxon>
    </lineage>
</organism>
<protein>
    <submittedName>
        <fullName evidence="1">Uncharacterized protein</fullName>
    </submittedName>
</protein>
<accession>A0A501WZB4</accession>
<dbReference type="Proteomes" id="UP000319255">
    <property type="component" value="Unassembled WGS sequence"/>
</dbReference>
<dbReference type="AlphaFoldDB" id="A0A501WZB4"/>
<proteinExistence type="predicted"/>
<keyword evidence="2" id="KW-1185">Reference proteome</keyword>
<reference evidence="1 2" key="1">
    <citation type="submission" date="2019-06" db="EMBL/GenBank/DDBJ databases">
        <title>A novel bacterium of genus Amaricoccus, isolated from marine sediment.</title>
        <authorList>
            <person name="Huang H."/>
            <person name="Mo K."/>
            <person name="Hu Y."/>
        </authorList>
    </citation>
    <scope>NUCLEOTIDE SEQUENCE [LARGE SCALE GENOMIC DNA]</scope>
    <source>
        <strain evidence="1 2">HB172011</strain>
    </source>
</reference>